<dbReference type="Pfam" id="PF00797">
    <property type="entry name" value="Acetyltransf_2"/>
    <property type="match status" value="1"/>
</dbReference>
<dbReference type="PANTHER" id="PTHR11786:SF0">
    <property type="entry name" value="ARYLAMINE N-ACETYLTRANSFERASE 4-RELATED"/>
    <property type="match status" value="1"/>
</dbReference>
<gene>
    <name evidence="3" type="primary">NAT1</name>
    <name evidence="3" type="ORF">HETSPECPRED_002792</name>
</gene>
<evidence type="ECO:0000256" key="1">
    <source>
        <dbReference type="ARBA" id="ARBA00006547"/>
    </source>
</evidence>
<keyword evidence="2" id="KW-0808">Transferase</keyword>
<dbReference type="SUPFAM" id="SSF54001">
    <property type="entry name" value="Cysteine proteinases"/>
    <property type="match status" value="1"/>
</dbReference>
<evidence type="ECO:0000313" key="4">
    <source>
        <dbReference type="Proteomes" id="UP000664521"/>
    </source>
</evidence>
<comment type="caution">
    <text evidence="3">The sequence shown here is derived from an EMBL/GenBank/DDBJ whole genome shotgun (WGS) entry which is preliminary data.</text>
</comment>
<organism evidence="3 4">
    <name type="scientific">Heterodermia speciosa</name>
    <dbReference type="NCBI Taxonomy" id="116794"/>
    <lineage>
        <taxon>Eukaryota</taxon>
        <taxon>Fungi</taxon>
        <taxon>Dikarya</taxon>
        <taxon>Ascomycota</taxon>
        <taxon>Pezizomycotina</taxon>
        <taxon>Lecanoromycetes</taxon>
        <taxon>OSLEUM clade</taxon>
        <taxon>Lecanoromycetidae</taxon>
        <taxon>Caliciales</taxon>
        <taxon>Physciaceae</taxon>
        <taxon>Heterodermia</taxon>
    </lineage>
</organism>
<sequence length="323" mass="36499">MEDPSYRPTYSRSQVKNYFHHISLPQRYREQAFEISKSDSTDQQLEFLTSLQQHQLANVPFENLAIHYSIHHTVSIDAHDLYIKMVENARGRGGYCMENNCFFGTILRTLGFKEYGVGGRIADAVNGSTGGGFGGWSHMVNLVTLASGQKYMLDVGFGSDCATRPLPLSNSLETGDVLQGIGAQQLRLIYSSIASTTSPDQKIWIFQRRYSPSDEWRTAYCFTELEFLPRDYGMMNYYTSTCRTVFFTYAIIAVKLVMEGEEMVGEMILTGGEVKRRIRGETEHLMSCKSEGERVGALERWFGLRLTAEERRGISGTVTELKG</sequence>
<evidence type="ECO:0000256" key="2">
    <source>
        <dbReference type="RuleBase" id="RU003452"/>
    </source>
</evidence>
<comment type="similarity">
    <text evidence="1 2">Belongs to the arylamine N-acetyltransferase family.</text>
</comment>
<dbReference type="EMBL" id="CAJPDS010000017">
    <property type="protein sequence ID" value="CAF9916200.1"/>
    <property type="molecule type" value="Genomic_DNA"/>
</dbReference>
<dbReference type="Proteomes" id="UP000664521">
    <property type="component" value="Unassembled WGS sequence"/>
</dbReference>
<accession>A0A8H3F2X1</accession>
<dbReference type="PRINTS" id="PR01543">
    <property type="entry name" value="ANATRNSFRASE"/>
</dbReference>
<dbReference type="AlphaFoldDB" id="A0A8H3F2X1"/>
<dbReference type="InterPro" id="IPR001447">
    <property type="entry name" value="Arylamine_N-AcTrfase"/>
</dbReference>
<dbReference type="PANTHER" id="PTHR11786">
    <property type="entry name" value="N-HYDROXYARYLAMINE O-ACETYLTRANSFERASE"/>
    <property type="match status" value="1"/>
</dbReference>
<reference evidence="3" key="1">
    <citation type="submission" date="2021-03" db="EMBL/GenBank/DDBJ databases">
        <authorList>
            <person name="Tagirdzhanova G."/>
        </authorList>
    </citation>
    <scope>NUCLEOTIDE SEQUENCE</scope>
</reference>
<dbReference type="InterPro" id="IPR053710">
    <property type="entry name" value="Arylamine_NAT_domain_sf"/>
</dbReference>
<dbReference type="GO" id="GO:0016407">
    <property type="term" value="F:acetyltransferase activity"/>
    <property type="evidence" value="ECO:0007669"/>
    <property type="project" value="InterPro"/>
</dbReference>
<evidence type="ECO:0000313" key="3">
    <source>
        <dbReference type="EMBL" id="CAF9916200.1"/>
    </source>
</evidence>
<protein>
    <submittedName>
        <fullName evidence="3">N-terminal acetyltransferase</fullName>
    </submittedName>
</protein>
<keyword evidence="2" id="KW-0012">Acyltransferase</keyword>
<dbReference type="OrthoDB" id="10260017at2759"/>
<keyword evidence="4" id="KW-1185">Reference proteome</keyword>
<dbReference type="InterPro" id="IPR038765">
    <property type="entry name" value="Papain-like_cys_pep_sf"/>
</dbReference>
<dbReference type="Gene3D" id="3.30.2140.20">
    <property type="match status" value="1"/>
</dbReference>
<proteinExistence type="inferred from homology"/>
<name>A0A8H3F2X1_9LECA</name>